<evidence type="ECO:0000256" key="19">
    <source>
        <dbReference type="HAMAP-Rule" id="MF_00037"/>
    </source>
</evidence>
<dbReference type="PANTHER" id="PTHR21071">
    <property type="entry name" value="UDP-N-ACETYLENOLPYRUVOYLGLUCOSAMINE REDUCTASE"/>
    <property type="match status" value="1"/>
</dbReference>
<keyword evidence="13 19" id="KW-0573">Peptidoglycan synthesis</keyword>
<evidence type="ECO:0000256" key="1">
    <source>
        <dbReference type="ARBA" id="ARBA00001974"/>
    </source>
</evidence>
<evidence type="ECO:0000256" key="11">
    <source>
        <dbReference type="ARBA" id="ARBA00022857"/>
    </source>
</evidence>
<dbReference type="InterPro" id="IPR036635">
    <property type="entry name" value="MurB_C_sf"/>
</dbReference>
<dbReference type="HAMAP" id="MF_00037">
    <property type="entry name" value="MurB"/>
    <property type="match status" value="1"/>
</dbReference>
<accession>A0ABQ0E3T1</accession>
<feature type="active site" evidence="19">
    <location>
        <position position="330"/>
    </location>
</feature>
<keyword evidence="15 19" id="KW-0131">Cell cycle</keyword>
<dbReference type="Gene3D" id="3.30.43.10">
    <property type="entry name" value="Uridine Diphospho-n-acetylenolpyruvylglucosamine Reductase, domain 2"/>
    <property type="match status" value="1"/>
</dbReference>
<feature type="domain" description="FAD-binding PCMH-type" evidence="20">
    <location>
        <begin position="17"/>
        <end position="188"/>
    </location>
</feature>
<dbReference type="InterPro" id="IPR011601">
    <property type="entry name" value="MurB_C"/>
</dbReference>
<dbReference type="InterPro" id="IPR016169">
    <property type="entry name" value="FAD-bd_PCMH_sub2"/>
</dbReference>
<keyword evidence="8 19" id="KW-0132">Cell division</keyword>
<dbReference type="Gene3D" id="3.90.78.10">
    <property type="entry name" value="UDP-N-acetylenolpyruvoylglucosamine reductase, C-terminal domain"/>
    <property type="match status" value="1"/>
</dbReference>
<evidence type="ECO:0000256" key="16">
    <source>
        <dbReference type="ARBA" id="ARBA00023316"/>
    </source>
</evidence>
<sequence length="335" mass="37272">MNIQSHYSLKEHNSFGVDANTDWWIAFDSEEDLLSLSKDEFFASLSFIVIGEGTNLLFIDDYHGAVLSSQISSIEEGEREGAFQYVRAGSGIVWDDFVADMLQRGFYGIENLSAIPGTVGASAVQNIGAYGAEVSQIISAVETVDLHNGEKHTFTHEECAFAYRKSLFKQPEMASHVVTHVTYRLSREPQPNLSYAALKQTFEGKNPTPLEVRQAVRSIRSAKLPDHHEYPNAGSFFMNPVVEAALAETMLKAYPEMPHYPAKDGVKLSAAWLIDQSGLKGIRHGAVGTWPKQPLVIVNYEQANGREIADFAQFVVDTVKKKFAITLHPEVRYIQ</sequence>
<evidence type="ECO:0000256" key="17">
    <source>
        <dbReference type="ARBA" id="ARBA00031026"/>
    </source>
</evidence>
<evidence type="ECO:0000313" key="22">
    <source>
        <dbReference type="Proteomes" id="UP001628220"/>
    </source>
</evidence>
<dbReference type="InterPro" id="IPR036318">
    <property type="entry name" value="FAD-bd_PCMH-like_sf"/>
</dbReference>
<keyword evidence="10 19" id="KW-0274">FAD</keyword>
<evidence type="ECO:0000259" key="20">
    <source>
        <dbReference type="PROSITE" id="PS51387"/>
    </source>
</evidence>
<dbReference type="NCBIfam" id="NF000755">
    <property type="entry name" value="PRK00046.1"/>
    <property type="match status" value="1"/>
</dbReference>
<evidence type="ECO:0000256" key="6">
    <source>
        <dbReference type="ARBA" id="ARBA00015188"/>
    </source>
</evidence>
<keyword evidence="12 19" id="KW-0133">Cell shape</keyword>
<dbReference type="EC" id="1.3.1.98" evidence="5 19"/>
<dbReference type="Gene3D" id="3.30.465.10">
    <property type="match status" value="1"/>
</dbReference>
<gene>
    <name evidence="19 21" type="primary">murB</name>
    <name evidence="21" type="ORF">Tsumi_14320</name>
</gene>
<comment type="similarity">
    <text evidence="19">Belongs to the MurB family.</text>
</comment>
<proteinExistence type="inferred from homology"/>
<keyword evidence="22" id="KW-1185">Reference proteome</keyword>
<dbReference type="SUPFAM" id="SSF56194">
    <property type="entry name" value="Uridine diphospho-N-Acetylenolpyruvylglucosamine reductase, MurB, C-terminal domain"/>
    <property type="match status" value="1"/>
</dbReference>
<evidence type="ECO:0000256" key="7">
    <source>
        <dbReference type="ARBA" id="ARBA00022490"/>
    </source>
</evidence>
<evidence type="ECO:0000256" key="15">
    <source>
        <dbReference type="ARBA" id="ARBA00023306"/>
    </source>
</evidence>
<keyword evidence="16 19" id="KW-0961">Cell wall biogenesis/degradation</keyword>
<evidence type="ECO:0000256" key="9">
    <source>
        <dbReference type="ARBA" id="ARBA00022630"/>
    </source>
</evidence>
<comment type="caution">
    <text evidence="21">The sequence shown here is derived from an EMBL/GenBank/DDBJ whole genome shotgun (WGS) entry which is preliminary data.</text>
</comment>
<dbReference type="PROSITE" id="PS51387">
    <property type="entry name" value="FAD_PCMH"/>
    <property type="match status" value="1"/>
</dbReference>
<dbReference type="Pfam" id="PF01565">
    <property type="entry name" value="FAD_binding_4"/>
    <property type="match status" value="1"/>
</dbReference>
<dbReference type="NCBIfam" id="TIGR00179">
    <property type="entry name" value="murB"/>
    <property type="match status" value="1"/>
</dbReference>
<comment type="pathway">
    <text evidence="4 19">Cell wall biogenesis; peptidoglycan biosynthesis.</text>
</comment>
<keyword evidence="11 19" id="KW-0521">NADP</keyword>
<evidence type="ECO:0000256" key="14">
    <source>
        <dbReference type="ARBA" id="ARBA00023002"/>
    </source>
</evidence>
<dbReference type="InterPro" id="IPR016167">
    <property type="entry name" value="FAD-bd_PCMH_sub1"/>
</dbReference>
<evidence type="ECO:0000256" key="5">
    <source>
        <dbReference type="ARBA" id="ARBA00012518"/>
    </source>
</evidence>
<evidence type="ECO:0000256" key="3">
    <source>
        <dbReference type="ARBA" id="ARBA00004496"/>
    </source>
</evidence>
<evidence type="ECO:0000256" key="10">
    <source>
        <dbReference type="ARBA" id="ARBA00022827"/>
    </source>
</evidence>
<evidence type="ECO:0000256" key="2">
    <source>
        <dbReference type="ARBA" id="ARBA00003921"/>
    </source>
</evidence>
<feature type="active site" evidence="19">
    <location>
        <position position="164"/>
    </location>
</feature>
<dbReference type="Pfam" id="PF02873">
    <property type="entry name" value="MurB_C"/>
    <property type="match status" value="1"/>
</dbReference>
<protein>
    <recommendedName>
        <fullName evidence="6 19">UDP-N-acetylenolpyruvoylglucosamine reductase</fullName>
        <ecNumber evidence="5 19">1.3.1.98</ecNumber>
    </recommendedName>
    <alternativeName>
        <fullName evidence="17 19">UDP-N-acetylmuramate dehydrogenase</fullName>
    </alternativeName>
</protein>
<organism evidence="21 22">
    <name type="scientific">Porphyromonas miyakawae</name>
    <dbReference type="NCBI Taxonomy" id="3137470"/>
    <lineage>
        <taxon>Bacteria</taxon>
        <taxon>Pseudomonadati</taxon>
        <taxon>Bacteroidota</taxon>
        <taxon>Bacteroidia</taxon>
        <taxon>Bacteroidales</taxon>
        <taxon>Porphyromonadaceae</taxon>
        <taxon>Porphyromonas</taxon>
    </lineage>
</organism>
<feature type="active site" description="Proton donor" evidence="19">
    <location>
        <position position="235"/>
    </location>
</feature>
<reference evidence="21 22" key="1">
    <citation type="journal article" date="2025" name="Int. J. Syst. Evol. Microbiol.">
        <title>Desulfovibrio falkowii sp. nov., Porphyromonas miyakawae sp. nov., Mediterraneibacter flintii sp. nov. and Owariibacterium komagatae gen. nov., sp. nov., isolated from human faeces.</title>
        <authorList>
            <person name="Hamaguchi T."/>
            <person name="Ohara M."/>
            <person name="Hisatomi A."/>
            <person name="Sekiguchi K."/>
            <person name="Takeda J.I."/>
            <person name="Ueyama J."/>
            <person name="Ito M."/>
            <person name="Nishiwaki H."/>
            <person name="Ogi T."/>
            <person name="Hirayama M."/>
            <person name="Ohkuma M."/>
            <person name="Sakamoto M."/>
            <person name="Ohno K."/>
        </authorList>
    </citation>
    <scope>NUCLEOTIDE SEQUENCE [LARGE SCALE GENOMIC DNA]</scope>
    <source>
        <strain evidence="21 22">13CB11C</strain>
    </source>
</reference>
<dbReference type="EMBL" id="BAAFSF010000004">
    <property type="protein sequence ID" value="GAB1252326.1"/>
    <property type="molecule type" value="Genomic_DNA"/>
</dbReference>
<evidence type="ECO:0000313" key="21">
    <source>
        <dbReference type="EMBL" id="GAB1252326.1"/>
    </source>
</evidence>
<comment type="catalytic activity">
    <reaction evidence="18 19">
        <text>UDP-N-acetyl-alpha-D-muramate + NADP(+) = UDP-N-acetyl-3-O-(1-carboxyvinyl)-alpha-D-glucosamine + NADPH + H(+)</text>
        <dbReference type="Rhea" id="RHEA:12248"/>
        <dbReference type="ChEBI" id="CHEBI:15378"/>
        <dbReference type="ChEBI" id="CHEBI:57783"/>
        <dbReference type="ChEBI" id="CHEBI:58349"/>
        <dbReference type="ChEBI" id="CHEBI:68483"/>
        <dbReference type="ChEBI" id="CHEBI:70757"/>
        <dbReference type="EC" id="1.3.1.98"/>
    </reaction>
</comment>
<dbReference type="InterPro" id="IPR003170">
    <property type="entry name" value="MurB"/>
</dbReference>
<keyword evidence="9 19" id="KW-0285">Flavoprotein</keyword>
<evidence type="ECO:0000256" key="18">
    <source>
        <dbReference type="ARBA" id="ARBA00048914"/>
    </source>
</evidence>
<dbReference type="InterPro" id="IPR006094">
    <property type="entry name" value="Oxid_FAD_bind_N"/>
</dbReference>
<evidence type="ECO:0000256" key="4">
    <source>
        <dbReference type="ARBA" id="ARBA00004752"/>
    </source>
</evidence>
<dbReference type="PANTHER" id="PTHR21071:SF4">
    <property type="entry name" value="UDP-N-ACETYLENOLPYRUVOYLGLUCOSAMINE REDUCTASE"/>
    <property type="match status" value="1"/>
</dbReference>
<keyword evidence="7 19" id="KW-0963">Cytoplasm</keyword>
<dbReference type="Proteomes" id="UP001628220">
    <property type="component" value="Unassembled WGS sequence"/>
</dbReference>
<dbReference type="SUPFAM" id="SSF56176">
    <property type="entry name" value="FAD-binding/transporter-associated domain-like"/>
    <property type="match status" value="1"/>
</dbReference>
<comment type="function">
    <text evidence="2 19">Cell wall formation.</text>
</comment>
<comment type="subcellular location">
    <subcellularLocation>
        <location evidence="3 19">Cytoplasm</location>
    </subcellularLocation>
</comment>
<dbReference type="RefSeq" id="WP_411916082.1">
    <property type="nucleotide sequence ID" value="NZ_BAAFSF010000004.1"/>
</dbReference>
<evidence type="ECO:0000256" key="13">
    <source>
        <dbReference type="ARBA" id="ARBA00022984"/>
    </source>
</evidence>
<keyword evidence="14 19" id="KW-0560">Oxidoreductase</keyword>
<evidence type="ECO:0000256" key="8">
    <source>
        <dbReference type="ARBA" id="ARBA00022618"/>
    </source>
</evidence>
<comment type="cofactor">
    <cofactor evidence="1 19">
        <name>FAD</name>
        <dbReference type="ChEBI" id="CHEBI:57692"/>
    </cofactor>
</comment>
<dbReference type="InterPro" id="IPR016166">
    <property type="entry name" value="FAD-bd_PCMH"/>
</dbReference>
<name>A0ABQ0E3T1_9PORP</name>
<evidence type="ECO:0000256" key="12">
    <source>
        <dbReference type="ARBA" id="ARBA00022960"/>
    </source>
</evidence>